<organism evidence="1 2">
    <name type="scientific">Lasius niger</name>
    <name type="common">Black garden ant</name>
    <dbReference type="NCBI Taxonomy" id="67767"/>
    <lineage>
        <taxon>Eukaryota</taxon>
        <taxon>Metazoa</taxon>
        <taxon>Ecdysozoa</taxon>
        <taxon>Arthropoda</taxon>
        <taxon>Hexapoda</taxon>
        <taxon>Insecta</taxon>
        <taxon>Pterygota</taxon>
        <taxon>Neoptera</taxon>
        <taxon>Endopterygota</taxon>
        <taxon>Hymenoptera</taxon>
        <taxon>Apocrita</taxon>
        <taxon>Aculeata</taxon>
        <taxon>Formicoidea</taxon>
        <taxon>Formicidae</taxon>
        <taxon>Formicinae</taxon>
        <taxon>Lasius</taxon>
        <taxon>Lasius</taxon>
    </lineage>
</organism>
<dbReference type="PANTHER" id="PTHR47331:SF5">
    <property type="entry name" value="RIBONUCLEASE H"/>
    <property type="match status" value="1"/>
</dbReference>
<comment type="caution">
    <text evidence="1">The sequence shown here is derived from an EMBL/GenBank/DDBJ whole genome shotgun (WGS) entry which is preliminary data.</text>
</comment>
<accession>A0A0J7KA74</accession>
<dbReference type="InterPro" id="IPR021109">
    <property type="entry name" value="Peptidase_aspartic_dom_sf"/>
</dbReference>
<dbReference type="OrthoDB" id="7550373at2759"/>
<dbReference type="EMBL" id="LBMM01010886">
    <property type="protein sequence ID" value="KMQ87174.1"/>
    <property type="molecule type" value="Genomic_DNA"/>
</dbReference>
<dbReference type="PaxDb" id="67767-A0A0J7KA74"/>
<gene>
    <name evidence="1" type="ORF">RF55_13616</name>
</gene>
<evidence type="ECO:0000313" key="2">
    <source>
        <dbReference type="Proteomes" id="UP000036403"/>
    </source>
</evidence>
<keyword evidence="2" id="KW-1185">Reference proteome</keyword>
<name>A0A0J7KA74_LASNI</name>
<dbReference type="Proteomes" id="UP000036403">
    <property type="component" value="Unassembled WGS sequence"/>
</dbReference>
<dbReference type="CDD" id="cd00303">
    <property type="entry name" value="retropepsin_like"/>
    <property type="match status" value="1"/>
</dbReference>
<reference evidence="1 2" key="1">
    <citation type="submission" date="2015-04" db="EMBL/GenBank/DDBJ databases">
        <title>Lasius niger genome sequencing.</title>
        <authorList>
            <person name="Konorov E.A."/>
            <person name="Nikitin M.A."/>
            <person name="Kirill M.V."/>
            <person name="Chang P."/>
        </authorList>
    </citation>
    <scope>NUCLEOTIDE SEQUENCE [LARGE SCALE GENOMIC DNA]</scope>
    <source>
        <tissue evidence="1">Whole</tissue>
    </source>
</reference>
<dbReference type="STRING" id="67767.A0A0J7KA74"/>
<proteinExistence type="predicted"/>
<protein>
    <submittedName>
        <fullName evidence="1">Uncharacterized protein</fullName>
    </submittedName>
</protein>
<dbReference type="Gene3D" id="2.40.70.10">
    <property type="entry name" value="Acid Proteases"/>
    <property type="match status" value="1"/>
</dbReference>
<dbReference type="PANTHER" id="PTHR47331">
    <property type="entry name" value="PHD-TYPE DOMAIN-CONTAINING PROTEIN"/>
    <property type="match status" value="1"/>
</dbReference>
<dbReference type="AlphaFoldDB" id="A0A0J7KA74"/>
<sequence>MLTKKNYFELRQLLDNVLKHIRALKAMKRPTYQWDDLLIHLVTSRMDPTTNKECETIIKRGEIPTFNQLTDFLTQRCRALEASSRSQRTTLNTQKVNKSDKTKGTTAYVATTNIMCAYCAKGDHPIFKCASYLKLEVDQRIKGAKSRKLCLNCLKVASHQAKQCGSGSCRKCHKRHNTLLHLEQITKQPEADTKKTSTPPDKESVISTSVNHAAVGQDRQVILATAVINVVDAKGILQPCRALLDNGSQSCFITSKCVKKLGIKQYVTNIPIFGVGELTTQTRGLAKVTIQSRINGFQAKLDYLIIEKITQVIPVNHLNLRSLQIPDGITLADPEFDRPADMDILLGAEIVLDLLCIGKIKLSNCQPAWQKTLLGWVVSGNLMIHDQPRNATICNLSVNEQLNSSLARFWQVERAERQNTRTPEERICEGHFA</sequence>
<evidence type="ECO:0000313" key="1">
    <source>
        <dbReference type="EMBL" id="KMQ87174.1"/>
    </source>
</evidence>